<reference evidence="9 10" key="1">
    <citation type="submission" date="2013-12" db="EMBL/GenBank/DDBJ databases">
        <authorList>
            <consortium name="DOE Joint Genome Institute"/>
            <person name="Eisen J."/>
            <person name="Huntemann M."/>
            <person name="Han J."/>
            <person name="Chen A."/>
            <person name="Kyrpides N."/>
            <person name="Mavromatis K."/>
            <person name="Markowitz V."/>
            <person name="Palaniappan K."/>
            <person name="Ivanova N."/>
            <person name="Schaumberg A."/>
            <person name="Pati A."/>
            <person name="Liolios K."/>
            <person name="Nordberg H.P."/>
            <person name="Cantor M.N."/>
            <person name="Hua S.X."/>
            <person name="Woyke T."/>
        </authorList>
    </citation>
    <scope>NUCLEOTIDE SEQUENCE [LARGE SCALE GENOMIC DNA]</scope>
    <source>
        <strain evidence="10">DSM 19437</strain>
    </source>
</reference>
<dbReference type="KEGG" id="nso:NIASO_19260"/>
<dbReference type="GO" id="GO:0004084">
    <property type="term" value="F:branched-chain-amino-acid transaminase activity"/>
    <property type="evidence" value="ECO:0007669"/>
    <property type="project" value="UniProtKB-EC"/>
</dbReference>
<comment type="pathway">
    <text evidence="1">Amino-acid biosynthesis; L-isoleucine biosynthesis; L-isoleucine from 2-oxobutanoate: step 4/4.</text>
</comment>
<dbReference type="InterPro" id="IPR001544">
    <property type="entry name" value="Aminotrans_IV"/>
</dbReference>
<evidence type="ECO:0000256" key="2">
    <source>
        <dbReference type="ARBA" id="ARBA00004931"/>
    </source>
</evidence>
<dbReference type="InterPro" id="IPR043132">
    <property type="entry name" value="BCAT-like_C"/>
</dbReference>
<dbReference type="InterPro" id="IPR036038">
    <property type="entry name" value="Aminotransferase-like"/>
</dbReference>
<dbReference type="InterPro" id="IPR050571">
    <property type="entry name" value="Class-IV_PLP-Dep_Aminotrnsfr"/>
</dbReference>
<accession>W0F987</accession>
<dbReference type="Gene3D" id="3.20.10.10">
    <property type="entry name" value="D-amino Acid Aminotransferase, subunit A, domain 2"/>
    <property type="match status" value="1"/>
</dbReference>
<proteinExistence type="inferred from homology"/>
<dbReference type="InterPro" id="IPR043131">
    <property type="entry name" value="BCAT-like_N"/>
</dbReference>
<evidence type="ECO:0000256" key="5">
    <source>
        <dbReference type="ARBA" id="ARBA00013053"/>
    </source>
</evidence>
<dbReference type="Pfam" id="PF01063">
    <property type="entry name" value="Aminotran_4"/>
    <property type="match status" value="1"/>
</dbReference>
<dbReference type="OrthoDB" id="9805628at2"/>
<dbReference type="Proteomes" id="UP000003586">
    <property type="component" value="Chromosome"/>
</dbReference>
<comment type="catalytic activity">
    <reaction evidence="6">
        <text>L-valine + 2-oxoglutarate = 3-methyl-2-oxobutanoate + L-glutamate</text>
        <dbReference type="Rhea" id="RHEA:24813"/>
        <dbReference type="ChEBI" id="CHEBI:11851"/>
        <dbReference type="ChEBI" id="CHEBI:16810"/>
        <dbReference type="ChEBI" id="CHEBI:29985"/>
        <dbReference type="ChEBI" id="CHEBI:57762"/>
        <dbReference type="EC" id="2.6.1.42"/>
    </reaction>
</comment>
<comment type="pathway">
    <text evidence="3">Amino-acid biosynthesis; L-leucine biosynthesis; L-leucine from 3-methyl-2-oxobutanoate: step 4/4.</text>
</comment>
<comment type="similarity">
    <text evidence="4">Belongs to the class-IV pyridoxal-phosphate-dependent aminotransferase family.</text>
</comment>
<evidence type="ECO:0000256" key="8">
    <source>
        <dbReference type="ARBA" id="ARBA00049229"/>
    </source>
</evidence>
<dbReference type="AlphaFoldDB" id="W0F987"/>
<dbReference type="HOGENOM" id="CLU_020844_2_0_10"/>
<dbReference type="RefSeq" id="WP_008588296.1">
    <property type="nucleotide sequence ID" value="NZ_CP007035.1"/>
</dbReference>
<protein>
    <recommendedName>
        <fullName evidence="5">branched-chain-amino-acid transaminase</fullName>
        <ecNumber evidence="5">2.6.1.42</ecNumber>
    </recommendedName>
</protein>
<dbReference type="STRING" id="929713.NIASO_19260"/>
<dbReference type="PANTHER" id="PTHR42743:SF11">
    <property type="entry name" value="AMINODEOXYCHORISMATE LYASE"/>
    <property type="match status" value="1"/>
</dbReference>
<organism evidence="9 10">
    <name type="scientific">Niabella soli DSM 19437</name>
    <dbReference type="NCBI Taxonomy" id="929713"/>
    <lineage>
        <taxon>Bacteria</taxon>
        <taxon>Pseudomonadati</taxon>
        <taxon>Bacteroidota</taxon>
        <taxon>Chitinophagia</taxon>
        <taxon>Chitinophagales</taxon>
        <taxon>Chitinophagaceae</taxon>
        <taxon>Niabella</taxon>
    </lineage>
</organism>
<dbReference type="SUPFAM" id="SSF56752">
    <property type="entry name" value="D-aminoacid aminotransferase-like PLP-dependent enzymes"/>
    <property type="match status" value="1"/>
</dbReference>
<comment type="catalytic activity">
    <reaction evidence="8">
        <text>L-leucine + 2-oxoglutarate = 4-methyl-2-oxopentanoate + L-glutamate</text>
        <dbReference type="Rhea" id="RHEA:18321"/>
        <dbReference type="ChEBI" id="CHEBI:16810"/>
        <dbReference type="ChEBI" id="CHEBI:17865"/>
        <dbReference type="ChEBI" id="CHEBI:29985"/>
        <dbReference type="ChEBI" id="CHEBI:57427"/>
        <dbReference type="EC" id="2.6.1.42"/>
    </reaction>
</comment>
<evidence type="ECO:0000256" key="6">
    <source>
        <dbReference type="ARBA" id="ARBA00048212"/>
    </source>
</evidence>
<evidence type="ECO:0000313" key="9">
    <source>
        <dbReference type="EMBL" id="AHF18039.1"/>
    </source>
</evidence>
<name>W0F987_9BACT</name>
<dbReference type="EC" id="2.6.1.42" evidence="5"/>
<evidence type="ECO:0000256" key="3">
    <source>
        <dbReference type="ARBA" id="ARBA00005072"/>
    </source>
</evidence>
<evidence type="ECO:0000256" key="1">
    <source>
        <dbReference type="ARBA" id="ARBA00004824"/>
    </source>
</evidence>
<sequence length="269" mass="30223">MNFLCVNGKFATATDPVIHAANKGYRYGDGFFETIRVFNGKIPLHVFHKARIEKSLMLLRYELPVSLDALFGQILELCALNNCSNNARVRLSFSHGEGTLFEHTALHYLIEATAYTPQTAASGLKLGLYRELQKEASPYSSLKLSSAFIYSRAGQYCTERGLNDCLILNTGGQIIESIISNMFWIKDGITATPPLQDGCIAGVFRSFLLEQDPLIREQSCTIEMLKEADEIFLTNALRGVQRVQQLDDRIYADTLTRRQFFTKGRDPFG</sequence>
<evidence type="ECO:0000256" key="4">
    <source>
        <dbReference type="ARBA" id="ARBA00009320"/>
    </source>
</evidence>
<evidence type="ECO:0000256" key="7">
    <source>
        <dbReference type="ARBA" id="ARBA00048798"/>
    </source>
</evidence>
<dbReference type="eggNOG" id="COG0115">
    <property type="taxonomic scope" value="Bacteria"/>
</dbReference>
<dbReference type="GO" id="GO:0046394">
    <property type="term" value="P:carboxylic acid biosynthetic process"/>
    <property type="evidence" value="ECO:0007669"/>
    <property type="project" value="UniProtKB-ARBA"/>
</dbReference>
<dbReference type="EMBL" id="CP007035">
    <property type="protein sequence ID" value="AHF18039.1"/>
    <property type="molecule type" value="Genomic_DNA"/>
</dbReference>
<dbReference type="PANTHER" id="PTHR42743">
    <property type="entry name" value="AMINO-ACID AMINOTRANSFERASE"/>
    <property type="match status" value="1"/>
</dbReference>
<comment type="catalytic activity">
    <reaction evidence="7">
        <text>L-isoleucine + 2-oxoglutarate = (S)-3-methyl-2-oxopentanoate + L-glutamate</text>
        <dbReference type="Rhea" id="RHEA:24801"/>
        <dbReference type="ChEBI" id="CHEBI:16810"/>
        <dbReference type="ChEBI" id="CHEBI:29985"/>
        <dbReference type="ChEBI" id="CHEBI:35146"/>
        <dbReference type="ChEBI" id="CHEBI:58045"/>
        <dbReference type="EC" id="2.6.1.42"/>
    </reaction>
</comment>
<evidence type="ECO:0000313" key="10">
    <source>
        <dbReference type="Proteomes" id="UP000003586"/>
    </source>
</evidence>
<keyword evidence="10" id="KW-1185">Reference proteome</keyword>
<gene>
    <name evidence="9" type="ORF">NIASO_19260</name>
</gene>
<comment type="pathway">
    <text evidence="2">Amino-acid biosynthesis; L-valine biosynthesis; L-valine from pyruvate: step 4/4.</text>
</comment>
<dbReference type="Gene3D" id="3.30.470.10">
    <property type="match status" value="1"/>
</dbReference>